<sequence length="355" mass="38848">MADAALRQATQPVTLWYTRCPAPTPLSIAVQLGWIEERFAGHGISVSSIRDAADPAIRQSHFDHRLDWSFRQGGNIPPIWAKAGGRQTRLVGLTRTDEFQAVIALPASGIAKGRDLKGRRIGLPKRPNETIDFQRATSLKGIVSALTVSDLTVADVELVDLTAREPVLLGPTDERFHGLRRRLPYGEEIAALHRGQIDAFFVKGAEGITVANLIGAQVVVSTGFHPDPKIRINNGTPRPLTVDATFADERPDLVAELVATIQRVAQWANDNPAEAVRFIAREIGVSEEAVLAANGADVHRNLRLDLDPAELDALSHFKDFLLEWKFIPDDFDVRDWADPRALSSLQAAAQHSAGK</sequence>
<evidence type="ECO:0000313" key="2">
    <source>
        <dbReference type="EMBL" id="CUX44311.1"/>
    </source>
</evidence>
<dbReference type="Gene3D" id="3.40.190.270">
    <property type="match status" value="1"/>
</dbReference>
<dbReference type="RefSeq" id="WP_046801466.1">
    <property type="nucleotide sequence ID" value="NZ_LT009724.1"/>
</dbReference>
<dbReference type="Pfam" id="PF09084">
    <property type="entry name" value="NMT1"/>
    <property type="match status" value="1"/>
</dbReference>
<name>A0A1S7QYL6_9HYPH</name>
<keyword evidence="3" id="KW-1185">Reference proteome</keyword>
<dbReference type="SUPFAM" id="SSF53850">
    <property type="entry name" value="Periplasmic binding protein-like II"/>
    <property type="match status" value="1"/>
</dbReference>
<organism evidence="2 3">
    <name type="scientific">Agrobacterium tomkonis CFBP 6623</name>
    <dbReference type="NCBI Taxonomy" id="1183432"/>
    <lineage>
        <taxon>Bacteria</taxon>
        <taxon>Pseudomonadati</taxon>
        <taxon>Pseudomonadota</taxon>
        <taxon>Alphaproteobacteria</taxon>
        <taxon>Hyphomicrobiales</taxon>
        <taxon>Rhizobiaceae</taxon>
        <taxon>Rhizobium/Agrobacterium group</taxon>
        <taxon>Agrobacterium</taxon>
        <taxon>Agrobacterium tumefaciens complex</taxon>
    </lineage>
</organism>
<reference evidence="3" key="1">
    <citation type="submission" date="2016-01" db="EMBL/GenBank/DDBJ databases">
        <authorList>
            <person name="Regsiter A."/>
            <person name="william w."/>
        </authorList>
    </citation>
    <scope>NUCLEOTIDE SEQUENCE [LARGE SCALE GENOMIC DNA]</scope>
    <source>
        <strain evidence="3">CFBP 6623</strain>
    </source>
</reference>
<dbReference type="Gene3D" id="3.40.190.10">
    <property type="entry name" value="Periplasmic binding protein-like II"/>
    <property type="match status" value="1"/>
</dbReference>
<dbReference type="InterPro" id="IPR015168">
    <property type="entry name" value="SsuA/THI5"/>
</dbReference>
<dbReference type="STRING" id="1183432.AGR3A_Lc110114"/>
<proteinExistence type="predicted"/>
<dbReference type="AlphaFoldDB" id="A0A1S7QYL6"/>
<evidence type="ECO:0000313" key="3">
    <source>
        <dbReference type="Proteomes" id="UP000191988"/>
    </source>
</evidence>
<accession>A0A1S7QYL6</accession>
<evidence type="ECO:0000259" key="1">
    <source>
        <dbReference type="Pfam" id="PF09084"/>
    </source>
</evidence>
<dbReference type="EMBL" id="FBWK01000047">
    <property type="protein sequence ID" value="CUX44311.1"/>
    <property type="molecule type" value="Genomic_DNA"/>
</dbReference>
<feature type="domain" description="SsuA/THI5-like" evidence="1">
    <location>
        <begin position="80"/>
        <end position="152"/>
    </location>
</feature>
<protein>
    <submittedName>
        <fullName evidence="2">Dibenzothiophene desulfurization enzyme B</fullName>
    </submittedName>
</protein>
<dbReference type="PANTHER" id="PTHR30024">
    <property type="entry name" value="ALIPHATIC SULFONATES-BINDING PROTEIN-RELATED"/>
    <property type="match status" value="1"/>
</dbReference>
<dbReference type="Proteomes" id="UP000191988">
    <property type="component" value="Unassembled WGS sequence"/>
</dbReference>
<gene>
    <name evidence="2" type="ORF">AGR3A_Lc110114</name>
</gene>